<evidence type="ECO:0000256" key="1">
    <source>
        <dbReference type="SAM" id="MobiDB-lite"/>
    </source>
</evidence>
<sequence>MRPLTINYKQERREGKRCREGGKEGGLEINGVQFLYQACNSVMALGSLSTADQYRVSSGLVLRERELEEGRKAKREHCGVNSSSFIPEGTEDGPPEWSGAGPAYVFALLLCAYGTVALHTARNPIFGHPDDRRMTDALK</sequence>
<accession>A0A9D3N2D2</accession>
<proteinExistence type="predicted"/>
<organism evidence="2 3">
    <name type="scientific">Hemibagrus wyckioides</name>
    <dbReference type="NCBI Taxonomy" id="337641"/>
    <lineage>
        <taxon>Eukaryota</taxon>
        <taxon>Metazoa</taxon>
        <taxon>Chordata</taxon>
        <taxon>Craniata</taxon>
        <taxon>Vertebrata</taxon>
        <taxon>Euteleostomi</taxon>
        <taxon>Actinopterygii</taxon>
        <taxon>Neopterygii</taxon>
        <taxon>Teleostei</taxon>
        <taxon>Ostariophysi</taxon>
        <taxon>Siluriformes</taxon>
        <taxon>Bagridae</taxon>
        <taxon>Hemibagrus</taxon>
    </lineage>
</organism>
<keyword evidence="3" id="KW-1185">Reference proteome</keyword>
<gene>
    <name evidence="2" type="ORF">KOW79_021171</name>
</gene>
<dbReference type="EMBL" id="JAHKSW010000027">
    <property type="protein sequence ID" value="KAG7315083.1"/>
    <property type="molecule type" value="Genomic_DNA"/>
</dbReference>
<protein>
    <submittedName>
        <fullName evidence="2">Uncharacterized protein</fullName>
    </submittedName>
</protein>
<dbReference type="Proteomes" id="UP000824219">
    <property type="component" value="Linkage Group LG27"/>
</dbReference>
<dbReference type="AlphaFoldDB" id="A0A9D3N2D2"/>
<name>A0A9D3N2D2_9TELE</name>
<evidence type="ECO:0000313" key="2">
    <source>
        <dbReference type="EMBL" id="KAG7315083.1"/>
    </source>
</evidence>
<feature type="region of interest" description="Disordered" evidence="1">
    <location>
        <begin position="72"/>
        <end position="94"/>
    </location>
</feature>
<evidence type="ECO:0000313" key="3">
    <source>
        <dbReference type="Proteomes" id="UP000824219"/>
    </source>
</evidence>
<comment type="caution">
    <text evidence="2">The sequence shown here is derived from an EMBL/GenBank/DDBJ whole genome shotgun (WGS) entry which is preliminary data.</text>
</comment>
<reference evidence="2 3" key="1">
    <citation type="submission" date="2021-06" db="EMBL/GenBank/DDBJ databases">
        <title>Chromosome-level genome assembly of the red-tail catfish (Hemibagrus wyckioides).</title>
        <authorList>
            <person name="Shao F."/>
        </authorList>
    </citation>
    <scope>NUCLEOTIDE SEQUENCE [LARGE SCALE GENOMIC DNA]</scope>
    <source>
        <strain evidence="2">EC202008001</strain>
        <tissue evidence="2">Blood</tissue>
    </source>
</reference>